<name>A0ACB5THY2_CANBO</name>
<organism evidence="1 2">
    <name type="scientific">Candida boidinii</name>
    <name type="common">Yeast</name>
    <dbReference type="NCBI Taxonomy" id="5477"/>
    <lineage>
        <taxon>Eukaryota</taxon>
        <taxon>Fungi</taxon>
        <taxon>Dikarya</taxon>
        <taxon>Ascomycota</taxon>
        <taxon>Saccharomycotina</taxon>
        <taxon>Pichiomycetes</taxon>
        <taxon>Pichiales</taxon>
        <taxon>Pichiaceae</taxon>
        <taxon>Ogataea</taxon>
        <taxon>Ogataea/Candida clade</taxon>
    </lineage>
</organism>
<evidence type="ECO:0000313" key="1">
    <source>
        <dbReference type="EMBL" id="GME89117.1"/>
    </source>
</evidence>
<evidence type="ECO:0000313" key="2">
    <source>
        <dbReference type="Proteomes" id="UP001165101"/>
    </source>
</evidence>
<gene>
    <name evidence="1" type="ORF">Cboi01_000126600</name>
</gene>
<accession>A0ACB5THY2</accession>
<reference evidence="1" key="1">
    <citation type="submission" date="2023-04" db="EMBL/GenBank/DDBJ databases">
        <title>Candida boidinii NBRC 1967.</title>
        <authorList>
            <person name="Ichikawa N."/>
            <person name="Sato H."/>
            <person name="Tonouchi N."/>
        </authorList>
    </citation>
    <scope>NUCLEOTIDE SEQUENCE</scope>
    <source>
        <strain evidence="1">NBRC 1967</strain>
    </source>
</reference>
<comment type="caution">
    <text evidence="1">The sequence shown here is derived from an EMBL/GenBank/DDBJ whole genome shotgun (WGS) entry which is preliminary data.</text>
</comment>
<dbReference type="Proteomes" id="UP001165101">
    <property type="component" value="Unassembled WGS sequence"/>
</dbReference>
<protein>
    <submittedName>
        <fullName evidence="1">Unnamed protein product</fullName>
    </submittedName>
</protein>
<sequence>MSQVVKAFKSVPISKLHKLEQLQCQIFRTTFNPTKQKTGAKILSAPLKGQTLANYYGPSDFPTHAKLSKAWATSEYEILNEDEEYRVERVEDLKRRGKGAPKKQREAPSAKGKGKKK</sequence>
<dbReference type="EMBL" id="BSXV01000443">
    <property type="protein sequence ID" value="GME89117.1"/>
    <property type="molecule type" value="Genomic_DNA"/>
</dbReference>
<keyword evidence="2" id="KW-1185">Reference proteome</keyword>
<proteinExistence type="predicted"/>